<sequence>MRPHVHIEGAPRTEGTAGKLNKVRVVIQRVWEEAVTVGTETQILTQRGTVGGGYHGYNRYSEQRQGTYPDSEGKGGQMGYQNINIHPVVDMVPIRDFLARFRQHVLKLMAEKRVLFQLQVDFLGRWVSSKEIAMVTQGWSIDRWSKDVK</sequence>
<protein>
    <submittedName>
        <fullName evidence="1">Uncharacterized protein</fullName>
    </submittedName>
</protein>
<dbReference type="AlphaFoldDB" id="A0A9D4M9Z4"/>
<organism evidence="1 2">
    <name type="scientific">Dreissena polymorpha</name>
    <name type="common">Zebra mussel</name>
    <name type="synonym">Mytilus polymorpha</name>
    <dbReference type="NCBI Taxonomy" id="45954"/>
    <lineage>
        <taxon>Eukaryota</taxon>
        <taxon>Metazoa</taxon>
        <taxon>Spiralia</taxon>
        <taxon>Lophotrochozoa</taxon>
        <taxon>Mollusca</taxon>
        <taxon>Bivalvia</taxon>
        <taxon>Autobranchia</taxon>
        <taxon>Heteroconchia</taxon>
        <taxon>Euheterodonta</taxon>
        <taxon>Imparidentia</taxon>
        <taxon>Neoheterodontei</taxon>
        <taxon>Myida</taxon>
        <taxon>Dreissenoidea</taxon>
        <taxon>Dreissenidae</taxon>
        <taxon>Dreissena</taxon>
    </lineage>
</organism>
<reference evidence="1" key="1">
    <citation type="journal article" date="2019" name="bioRxiv">
        <title>The Genome of the Zebra Mussel, Dreissena polymorpha: A Resource for Invasive Species Research.</title>
        <authorList>
            <person name="McCartney M.A."/>
            <person name="Auch B."/>
            <person name="Kono T."/>
            <person name="Mallez S."/>
            <person name="Zhang Y."/>
            <person name="Obille A."/>
            <person name="Becker A."/>
            <person name="Abrahante J.E."/>
            <person name="Garbe J."/>
            <person name="Badalamenti J.P."/>
            <person name="Herman A."/>
            <person name="Mangelson H."/>
            <person name="Liachko I."/>
            <person name="Sullivan S."/>
            <person name="Sone E.D."/>
            <person name="Koren S."/>
            <person name="Silverstein K.A.T."/>
            <person name="Beckman K.B."/>
            <person name="Gohl D.M."/>
        </authorList>
    </citation>
    <scope>NUCLEOTIDE SEQUENCE</scope>
    <source>
        <strain evidence="1">Duluth1</strain>
        <tissue evidence="1">Whole animal</tissue>
    </source>
</reference>
<evidence type="ECO:0000313" key="2">
    <source>
        <dbReference type="Proteomes" id="UP000828390"/>
    </source>
</evidence>
<accession>A0A9D4M9Z4</accession>
<proteinExistence type="predicted"/>
<gene>
    <name evidence="1" type="ORF">DPMN_035129</name>
</gene>
<reference evidence="1" key="2">
    <citation type="submission" date="2020-11" db="EMBL/GenBank/DDBJ databases">
        <authorList>
            <person name="McCartney M.A."/>
            <person name="Auch B."/>
            <person name="Kono T."/>
            <person name="Mallez S."/>
            <person name="Becker A."/>
            <person name="Gohl D.M."/>
            <person name="Silverstein K.A.T."/>
            <person name="Koren S."/>
            <person name="Bechman K.B."/>
            <person name="Herman A."/>
            <person name="Abrahante J.E."/>
            <person name="Garbe J."/>
        </authorList>
    </citation>
    <scope>NUCLEOTIDE SEQUENCE</scope>
    <source>
        <strain evidence="1">Duluth1</strain>
        <tissue evidence="1">Whole animal</tissue>
    </source>
</reference>
<dbReference type="EMBL" id="JAIWYP010000002">
    <property type="protein sequence ID" value="KAH3871914.1"/>
    <property type="molecule type" value="Genomic_DNA"/>
</dbReference>
<name>A0A9D4M9Z4_DREPO</name>
<keyword evidence="2" id="KW-1185">Reference proteome</keyword>
<comment type="caution">
    <text evidence="1">The sequence shown here is derived from an EMBL/GenBank/DDBJ whole genome shotgun (WGS) entry which is preliminary data.</text>
</comment>
<dbReference type="Proteomes" id="UP000828390">
    <property type="component" value="Unassembled WGS sequence"/>
</dbReference>
<evidence type="ECO:0000313" key="1">
    <source>
        <dbReference type="EMBL" id="KAH3871914.1"/>
    </source>
</evidence>